<name>A0A379X161_SALET</name>
<dbReference type="GO" id="GO:0004386">
    <property type="term" value="F:helicase activity"/>
    <property type="evidence" value="ECO:0007669"/>
    <property type="project" value="UniProtKB-KW"/>
</dbReference>
<proteinExistence type="predicted"/>
<evidence type="ECO:0000313" key="1">
    <source>
        <dbReference type="EMBL" id="SUH40032.1"/>
    </source>
</evidence>
<dbReference type="AlphaFoldDB" id="A0A379X161"/>
<keyword evidence="1" id="KW-0347">Helicase</keyword>
<gene>
    <name evidence="1" type="ORF">NCTC8261_06410</name>
</gene>
<evidence type="ECO:0000313" key="2">
    <source>
        <dbReference type="Proteomes" id="UP000254712"/>
    </source>
</evidence>
<sequence length="63" mass="7322">MPKRGILIGEIGQYDKYKTTHTSFSINFDDSVDRTAETDENEKHDMQPGSRIGVNIWMIQRSY</sequence>
<protein>
    <submittedName>
        <fullName evidence="1">Superfamily I DNA helicase</fullName>
    </submittedName>
</protein>
<keyword evidence="1" id="KW-0547">Nucleotide-binding</keyword>
<dbReference type="EMBL" id="UGXT01000002">
    <property type="protein sequence ID" value="SUH40032.1"/>
    <property type="molecule type" value="Genomic_DNA"/>
</dbReference>
<keyword evidence="1" id="KW-0067">ATP-binding</keyword>
<reference evidence="1 2" key="1">
    <citation type="submission" date="2018-06" db="EMBL/GenBank/DDBJ databases">
        <authorList>
            <consortium name="Pathogen Informatics"/>
            <person name="Doyle S."/>
        </authorList>
    </citation>
    <scope>NUCLEOTIDE SEQUENCE [LARGE SCALE GENOMIC DNA]</scope>
    <source>
        <strain evidence="1 2">NCTC8261</strain>
    </source>
</reference>
<keyword evidence="1" id="KW-0378">Hydrolase</keyword>
<accession>A0A379X161</accession>
<dbReference type="Proteomes" id="UP000254712">
    <property type="component" value="Unassembled WGS sequence"/>
</dbReference>
<organism evidence="1 2">
    <name type="scientific">Salmonella enterica I</name>
    <dbReference type="NCBI Taxonomy" id="59201"/>
    <lineage>
        <taxon>Bacteria</taxon>
        <taxon>Pseudomonadati</taxon>
        <taxon>Pseudomonadota</taxon>
        <taxon>Gammaproteobacteria</taxon>
        <taxon>Enterobacterales</taxon>
        <taxon>Enterobacteriaceae</taxon>
        <taxon>Salmonella</taxon>
    </lineage>
</organism>